<keyword evidence="3" id="KW-0520">NAD</keyword>
<evidence type="ECO:0000259" key="5">
    <source>
        <dbReference type="Pfam" id="PF00389"/>
    </source>
</evidence>
<comment type="similarity">
    <text evidence="1 4">Belongs to the D-isomer specific 2-hydroxyacid dehydrogenase family.</text>
</comment>
<feature type="domain" description="D-isomer specific 2-hydroxyacid dehydrogenase NAD-binding" evidence="6">
    <location>
        <begin position="109"/>
        <end position="288"/>
    </location>
</feature>
<evidence type="ECO:0000313" key="8">
    <source>
        <dbReference type="Proteomes" id="UP000658131"/>
    </source>
</evidence>
<dbReference type="InterPro" id="IPR006140">
    <property type="entry name" value="D-isomer_DH_NAD-bd"/>
</dbReference>
<name>A0ABR7NJM6_9FIRM</name>
<dbReference type="Gene3D" id="3.40.50.720">
    <property type="entry name" value="NAD(P)-binding Rossmann-like Domain"/>
    <property type="match status" value="2"/>
</dbReference>
<dbReference type="InterPro" id="IPR006139">
    <property type="entry name" value="D-isomer_2_OHA_DH_cat_dom"/>
</dbReference>
<dbReference type="Proteomes" id="UP000658131">
    <property type="component" value="Unassembled WGS sequence"/>
</dbReference>
<dbReference type="PANTHER" id="PTHR43761">
    <property type="entry name" value="D-ISOMER SPECIFIC 2-HYDROXYACID DEHYDROGENASE FAMILY PROTEIN (AFU_ORTHOLOGUE AFUA_1G13630)"/>
    <property type="match status" value="1"/>
</dbReference>
<dbReference type="InterPro" id="IPR036291">
    <property type="entry name" value="NAD(P)-bd_dom_sf"/>
</dbReference>
<feature type="domain" description="D-isomer specific 2-hydroxyacid dehydrogenase catalytic" evidence="5">
    <location>
        <begin position="21"/>
        <end position="319"/>
    </location>
</feature>
<sequence length="325" mass="35114">MKIVVLDGYLLGFGGRSWEPIARHGEFVYHDMTTAQDDVAAVIGNADAVYTNRCPVSAETIGRCPNLKMICSFGTGYNQIDLDAANRRGIAVCNIPSYGRGAVAQMAAALLFAIVRNVSAFDHYVKTVGWTSPNDPEICSIRQMELTGKTIGILGMGDIGYAVAKIAMAMDMKVLAYRRRPDPSLENEQLRFVDLDTLLRESDILSLHCPLTDETRGMINREALAKMKDGAILINTGRGAVLEEAAVVEALDSGKLYAVGADVFSGDPCGRDNPLANHPRCIATPHVAWTPAETRDRVIAIAGENLAAFLANRPQNVVNAPKPVQ</sequence>
<dbReference type="InterPro" id="IPR050418">
    <property type="entry name" value="D-iso_2-hydroxyacid_DH_PdxB"/>
</dbReference>
<evidence type="ECO:0000256" key="4">
    <source>
        <dbReference type="RuleBase" id="RU003719"/>
    </source>
</evidence>
<reference evidence="7 8" key="1">
    <citation type="submission" date="2020-08" db="EMBL/GenBank/DDBJ databases">
        <title>Genome public.</title>
        <authorList>
            <person name="Liu C."/>
            <person name="Sun Q."/>
        </authorList>
    </citation>
    <scope>NUCLEOTIDE SEQUENCE [LARGE SCALE GENOMIC DNA]</scope>
    <source>
        <strain evidence="7 8">BX1</strain>
    </source>
</reference>
<dbReference type="SUPFAM" id="SSF51735">
    <property type="entry name" value="NAD(P)-binding Rossmann-fold domains"/>
    <property type="match status" value="1"/>
</dbReference>
<dbReference type="SUPFAM" id="SSF52283">
    <property type="entry name" value="Formate/glycerate dehydrogenase catalytic domain-like"/>
    <property type="match status" value="1"/>
</dbReference>
<keyword evidence="2 4" id="KW-0560">Oxidoreductase</keyword>
<evidence type="ECO:0000256" key="2">
    <source>
        <dbReference type="ARBA" id="ARBA00023002"/>
    </source>
</evidence>
<evidence type="ECO:0000313" key="7">
    <source>
        <dbReference type="EMBL" id="MBC8576617.1"/>
    </source>
</evidence>
<dbReference type="InterPro" id="IPR029753">
    <property type="entry name" value="D-isomer_DH_CS"/>
</dbReference>
<dbReference type="EMBL" id="JACRTB010000013">
    <property type="protein sequence ID" value="MBC8576617.1"/>
    <property type="molecule type" value="Genomic_DNA"/>
</dbReference>
<accession>A0ABR7NJM6</accession>
<evidence type="ECO:0000256" key="1">
    <source>
        <dbReference type="ARBA" id="ARBA00005854"/>
    </source>
</evidence>
<evidence type="ECO:0000259" key="6">
    <source>
        <dbReference type="Pfam" id="PF02826"/>
    </source>
</evidence>
<gene>
    <name evidence="7" type="ORF">H8717_09405</name>
</gene>
<proteinExistence type="inferred from homology"/>
<dbReference type="PROSITE" id="PS00670">
    <property type="entry name" value="D_2_HYDROXYACID_DH_2"/>
    <property type="match status" value="1"/>
</dbReference>
<dbReference type="Pfam" id="PF02826">
    <property type="entry name" value="2-Hacid_dh_C"/>
    <property type="match status" value="1"/>
</dbReference>
<dbReference type="PANTHER" id="PTHR43761:SF1">
    <property type="entry name" value="D-ISOMER SPECIFIC 2-HYDROXYACID DEHYDROGENASE CATALYTIC DOMAIN-CONTAINING PROTEIN-RELATED"/>
    <property type="match status" value="1"/>
</dbReference>
<comment type="caution">
    <text evidence="7">The sequence shown here is derived from an EMBL/GenBank/DDBJ whole genome shotgun (WGS) entry which is preliminary data.</text>
</comment>
<dbReference type="RefSeq" id="WP_262400124.1">
    <property type="nucleotide sequence ID" value="NZ_JACRTB010000013.1"/>
</dbReference>
<organism evidence="7 8">
    <name type="scientific">Yanshouia hominis</name>
    <dbReference type="NCBI Taxonomy" id="2763673"/>
    <lineage>
        <taxon>Bacteria</taxon>
        <taxon>Bacillati</taxon>
        <taxon>Bacillota</taxon>
        <taxon>Clostridia</taxon>
        <taxon>Eubacteriales</taxon>
        <taxon>Oscillospiraceae</taxon>
        <taxon>Yanshouia</taxon>
    </lineage>
</organism>
<keyword evidence="8" id="KW-1185">Reference proteome</keyword>
<evidence type="ECO:0000256" key="3">
    <source>
        <dbReference type="ARBA" id="ARBA00023027"/>
    </source>
</evidence>
<dbReference type="PROSITE" id="PS00671">
    <property type="entry name" value="D_2_HYDROXYACID_DH_3"/>
    <property type="match status" value="1"/>
</dbReference>
<dbReference type="Pfam" id="PF00389">
    <property type="entry name" value="2-Hacid_dh"/>
    <property type="match status" value="1"/>
</dbReference>
<protein>
    <submittedName>
        <fullName evidence="7">D-2-hydroxyacid dehydrogenase</fullName>
    </submittedName>
</protein>
<dbReference type="CDD" id="cd12162">
    <property type="entry name" value="2-Hacid_dh_4"/>
    <property type="match status" value="1"/>
</dbReference>